<dbReference type="Proteomes" id="UP000321907">
    <property type="component" value="Unassembled WGS sequence"/>
</dbReference>
<dbReference type="InterPro" id="IPR036291">
    <property type="entry name" value="NAD(P)-bd_dom_sf"/>
</dbReference>
<dbReference type="AlphaFoldDB" id="A0A5C7FV28"/>
<organism evidence="4 5">
    <name type="scientific">Neolewinella aurantiaca</name>
    <dbReference type="NCBI Taxonomy" id="2602767"/>
    <lineage>
        <taxon>Bacteria</taxon>
        <taxon>Pseudomonadati</taxon>
        <taxon>Bacteroidota</taxon>
        <taxon>Saprospiria</taxon>
        <taxon>Saprospirales</taxon>
        <taxon>Lewinellaceae</taxon>
        <taxon>Neolewinella</taxon>
    </lineage>
</organism>
<dbReference type="GO" id="GO:0016491">
    <property type="term" value="F:oxidoreductase activity"/>
    <property type="evidence" value="ECO:0007669"/>
    <property type="project" value="UniProtKB-KW"/>
</dbReference>
<gene>
    <name evidence="4" type="ORF">FUA23_13655</name>
</gene>
<evidence type="ECO:0000313" key="5">
    <source>
        <dbReference type="Proteomes" id="UP000321907"/>
    </source>
</evidence>
<comment type="caution">
    <text evidence="4">The sequence shown here is derived from an EMBL/GenBank/DDBJ whole genome shotgun (WGS) entry which is preliminary data.</text>
</comment>
<evidence type="ECO:0000256" key="3">
    <source>
        <dbReference type="RuleBase" id="RU000363"/>
    </source>
</evidence>
<evidence type="ECO:0000313" key="4">
    <source>
        <dbReference type="EMBL" id="TXF88707.1"/>
    </source>
</evidence>
<dbReference type="Pfam" id="PF00106">
    <property type="entry name" value="adh_short"/>
    <property type="match status" value="1"/>
</dbReference>
<dbReference type="RefSeq" id="WP_147931310.1">
    <property type="nucleotide sequence ID" value="NZ_VOXD01000020.1"/>
</dbReference>
<reference evidence="4 5" key="1">
    <citation type="submission" date="2019-08" db="EMBL/GenBank/DDBJ databases">
        <title>Lewinella sp. strain SSH13 Genome sequencing and assembly.</title>
        <authorList>
            <person name="Kim I."/>
        </authorList>
    </citation>
    <scope>NUCLEOTIDE SEQUENCE [LARGE SCALE GENOMIC DNA]</scope>
    <source>
        <strain evidence="4 5">SSH13</strain>
    </source>
</reference>
<dbReference type="PRINTS" id="PR00081">
    <property type="entry name" value="GDHRDH"/>
</dbReference>
<keyword evidence="5" id="KW-1185">Reference proteome</keyword>
<dbReference type="InterPro" id="IPR002347">
    <property type="entry name" value="SDR_fam"/>
</dbReference>
<dbReference type="PROSITE" id="PS00061">
    <property type="entry name" value="ADH_SHORT"/>
    <property type="match status" value="1"/>
</dbReference>
<accession>A0A5C7FV28</accession>
<proteinExistence type="inferred from homology"/>
<keyword evidence="2" id="KW-0560">Oxidoreductase</keyword>
<dbReference type="PANTHER" id="PTHR44169">
    <property type="entry name" value="NADPH-DEPENDENT 1-ACYLDIHYDROXYACETONE PHOSPHATE REDUCTASE"/>
    <property type="match status" value="1"/>
</dbReference>
<evidence type="ECO:0000256" key="2">
    <source>
        <dbReference type="ARBA" id="ARBA00023002"/>
    </source>
</evidence>
<dbReference type="PRINTS" id="PR00080">
    <property type="entry name" value="SDRFAMILY"/>
</dbReference>
<sequence>MNILITGVSSGIGATTAELLLKSGHHVYGTVRKAGDAGQLTRHPAFSALVMDVTDRPAIVEAMATIKATGQPLHAVINNAGIAVSGPLETIAEEDYRKQFDVNVFGNLAVSQEALPLLHAAREAGETNVKIINVGSVSGYVTAPFTSLYSASKFAVEALTDGMRRELIPFGIDVLSVAPGPVKTPIWKKGKTQTKAFEGNRYSHILSKLAAYTEGAEAGGVEPELVAGIIRDMLESDRPRPDRLVMKRNWVIRLLMLAPKRWQDKLFLKNMESNKRY</sequence>
<evidence type="ECO:0000256" key="1">
    <source>
        <dbReference type="ARBA" id="ARBA00006484"/>
    </source>
</evidence>
<dbReference type="SUPFAM" id="SSF51735">
    <property type="entry name" value="NAD(P)-binding Rossmann-fold domains"/>
    <property type="match status" value="1"/>
</dbReference>
<dbReference type="CDD" id="cd05374">
    <property type="entry name" value="17beta-HSD-like_SDR_c"/>
    <property type="match status" value="1"/>
</dbReference>
<dbReference type="InterPro" id="IPR020904">
    <property type="entry name" value="Sc_DH/Rdtase_CS"/>
</dbReference>
<protein>
    <submittedName>
        <fullName evidence="4">SDR family oxidoreductase</fullName>
    </submittedName>
</protein>
<dbReference type="OrthoDB" id="9786056at2"/>
<name>A0A5C7FV28_9BACT</name>
<comment type="similarity">
    <text evidence="1 3">Belongs to the short-chain dehydrogenases/reductases (SDR) family.</text>
</comment>
<dbReference type="PANTHER" id="PTHR44169:SF6">
    <property type="entry name" value="NADPH-DEPENDENT 1-ACYLDIHYDROXYACETONE PHOSPHATE REDUCTASE"/>
    <property type="match status" value="1"/>
</dbReference>
<dbReference type="EMBL" id="VOXD01000020">
    <property type="protein sequence ID" value="TXF88707.1"/>
    <property type="molecule type" value="Genomic_DNA"/>
</dbReference>
<dbReference type="Gene3D" id="3.40.50.720">
    <property type="entry name" value="NAD(P)-binding Rossmann-like Domain"/>
    <property type="match status" value="1"/>
</dbReference>